<dbReference type="Proteomes" id="UP000280298">
    <property type="component" value="Chromosome"/>
</dbReference>
<keyword evidence="1" id="KW-0472">Membrane</keyword>
<gene>
    <name evidence="2" type="ORF">EJ357_43675</name>
</gene>
<name>A0A3Q9F022_9ACTN</name>
<protein>
    <submittedName>
        <fullName evidence="2">Uncharacterized protein</fullName>
    </submittedName>
</protein>
<dbReference type="KEGG" id="scya:EJ357_43675"/>
<evidence type="ECO:0000313" key="2">
    <source>
        <dbReference type="EMBL" id="AZQ39483.1"/>
    </source>
</evidence>
<organism evidence="2 3">
    <name type="scientific">Streptomyces cyaneochromogenes</name>
    <dbReference type="NCBI Taxonomy" id="2496836"/>
    <lineage>
        <taxon>Bacteria</taxon>
        <taxon>Bacillati</taxon>
        <taxon>Actinomycetota</taxon>
        <taxon>Actinomycetes</taxon>
        <taxon>Kitasatosporales</taxon>
        <taxon>Streptomycetaceae</taxon>
        <taxon>Streptomyces</taxon>
    </lineage>
</organism>
<reference evidence="2 3" key="1">
    <citation type="journal article" date="2019" name="Int. J. Syst. Evol. Microbiol.">
        <title>Streptomyces cyaneochromogenes sp. nov., a blue pigment-producing actinomycete from manganese-contaminated soil.</title>
        <authorList>
            <person name="Tang X."/>
            <person name="Zhao J."/>
            <person name="Li K."/>
            <person name="Chen Z."/>
            <person name="Sun Y."/>
            <person name="Gao J."/>
        </authorList>
    </citation>
    <scope>NUCLEOTIDE SEQUENCE [LARGE SCALE GENOMIC DNA]</scope>
    <source>
        <strain evidence="2 3">MK-45</strain>
    </source>
</reference>
<accession>A0A3Q9F022</accession>
<sequence length="125" mass="12947">MITALVSAFLFVHGLIHLTVWLPHDSTEQPFNPRHSWALASAGLPQARVVSQAAIALASITAMLYVIAGAATAAQSSGWTAAAVLAASVGLVLKALWFNPWLSLGVLLDAGVIAAVATSWPGSLY</sequence>
<feature type="transmembrane region" description="Helical" evidence="1">
    <location>
        <begin position="49"/>
        <end position="67"/>
    </location>
</feature>
<proteinExistence type="predicted"/>
<keyword evidence="1" id="KW-0812">Transmembrane</keyword>
<keyword evidence="1" id="KW-1133">Transmembrane helix</keyword>
<dbReference type="EMBL" id="CP034539">
    <property type="protein sequence ID" value="AZQ39483.1"/>
    <property type="molecule type" value="Genomic_DNA"/>
</dbReference>
<dbReference type="AlphaFoldDB" id="A0A3Q9F022"/>
<evidence type="ECO:0000256" key="1">
    <source>
        <dbReference type="SAM" id="Phobius"/>
    </source>
</evidence>
<feature type="transmembrane region" description="Helical" evidence="1">
    <location>
        <begin position="79"/>
        <end position="98"/>
    </location>
</feature>
<keyword evidence="3" id="KW-1185">Reference proteome</keyword>
<dbReference type="OrthoDB" id="4948814at2"/>
<feature type="transmembrane region" description="Helical" evidence="1">
    <location>
        <begin position="104"/>
        <end position="124"/>
    </location>
</feature>
<dbReference type="RefSeq" id="WP_126397796.1">
    <property type="nucleotide sequence ID" value="NZ_CP034539.1"/>
</dbReference>
<evidence type="ECO:0000313" key="3">
    <source>
        <dbReference type="Proteomes" id="UP000280298"/>
    </source>
</evidence>